<dbReference type="RefSeq" id="WP_133232619.1">
    <property type="nucleotide sequence ID" value="NZ_SOZE01000017.1"/>
</dbReference>
<dbReference type="EMBL" id="SOZE01000017">
    <property type="protein sequence ID" value="TFF36206.1"/>
    <property type="molecule type" value="Genomic_DNA"/>
</dbReference>
<dbReference type="Pfam" id="PF20041">
    <property type="entry name" value="DUF6443"/>
    <property type="match status" value="1"/>
</dbReference>
<evidence type="ECO:0000313" key="3">
    <source>
        <dbReference type="EMBL" id="TFF36206.1"/>
    </source>
</evidence>
<feature type="domain" description="DUF6443" evidence="2">
    <location>
        <begin position="56"/>
        <end position="176"/>
    </location>
</feature>
<name>A0A4Y8SCZ0_9SPHI</name>
<dbReference type="Pfam" id="PF14891">
    <property type="entry name" value="Peptidase_M91"/>
    <property type="match status" value="1"/>
</dbReference>
<feature type="chain" id="PRO_5021466590" evidence="1">
    <location>
        <begin position="28"/>
        <end position="1180"/>
    </location>
</feature>
<organism evidence="3 4">
    <name type="scientific">Mucilaginibacter psychrotolerans</name>
    <dbReference type="NCBI Taxonomy" id="1524096"/>
    <lineage>
        <taxon>Bacteria</taxon>
        <taxon>Pseudomonadati</taxon>
        <taxon>Bacteroidota</taxon>
        <taxon>Sphingobacteriia</taxon>
        <taxon>Sphingobacteriales</taxon>
        <taxon>Sphingobacteriaceae</taxon>
        <taxon>Mucilaginibacter</taxon>
    </lineage>
</organism>
<keyword evidence="1" id="KW-0732">Signal</keyword>
<evidence type="ECO:0000259" key="2">
    <source>
        <dbReference type="Pfam" id="PF20041"/>
    </source>
</evidence>
<dbReference type="NCBIfam" id="TIGR03696">
    <property type="entry name" value="Rhs_assc_core"/>
    <property type="match status" value="1"/>
</dbReference>
<dbReference type="OrthoDB" id="1191296at2"/>
<dbReference type="Proteomes" id="UP000297540">
    <property type="component" value="Unassembled WGS sequence"/>
</dbReference>
<dbReference type="InterPro" id="IPR028208">
    <property type="entry name" value="Effector_pro_NleD-like"/>
</dbReference>
<dbReference type="InterPro" id="IPR022385">
    <property type="entry name" value="Rhs_assc_core"/>
</dbReference>
<evidence type="ECO:0000256" key="1">
    <source>
        <dbReference type="SAM" id="SignalP"/>
    </source>
</evidence>
<sequence length="1180" mass="131389">MNTIITNHFIAKPVSVLLLLLSVSVTAIGQSINQNYVVSNTVRVGGIKDDASLKTVLSDKTKVQTTIQYADGLGRTSQTVQRMGSFAGNDVVQVAVYDQYGRETRKYLPYVPSSTTTGAYQASAVTGVGTFYTTPPAGVTANAYPYSETTLEASNLGRPLEGGAPGAAWQLSTSGVSGSGHTVKCEYTLNNNLTWAADSVNSRRVSQFQVIINPDNSRSLVRYSNATYDDNTLTVTVSKDENWVSGRAGKVEEYKDIDGHVVLKRQYNYKNGALERLSTYYVYDDKGNLCYVLPPETNADDNITITAQIISDLGYEYWYDNLGRLFRKKLPGKGWDFILYNTLDQVVMTQDANQRNKPTQEWTFIKYDKLGRVALTGLLLYGSTAEPSLYTPNTANYLLLQGIYDNPSSPKWETRDNSTSTGYNNLSDPQGASYTFLTINFYDDYSWAAPTNYSAPTGTNLAARGMPTYQFTNVLGTTTMLTTKFYYDNDGRQLKSYKQHYLGGVNNTNNYDAISITYDFTGAPTTVRRQHFTSANTATPLITVNNQYIYDHTGRKLKTWQQIFNGTTPTTRTLITKADYNELGQLQNKWLHSTDSLNFYQQLAYTYNERGWLKKMNAPLFEEELYYNTGATNKAYNGNIMYQQWGTSAAQNTSTFSYLYDRLNRLLVGAKADNSAIEQGITYDRQGNITALQRTIAGTLVDNLTYSYNGTNQLQSITDATTSDLGLKHGAWTNNYVYDKNGNMTKDNSKGITNIAYNLLNLPQNVSFASTNITYTYDAAGSKLRRVSTAGTGTTTEYINGIQYTNSTTTVDFVQTEEGQAQRDGTSYNYEYSLTDHLGNVRVTFDTKSGSAQQVEKNDYMPFGMRLLATTSAPPRKYLYNKKELQDELGVYDYGARFYDPVIGRWGRLDRYSEYYTSITPYNYAGNNPIKNIDINGDKISAVATDKIKVTIDGVAVADITVQAEVYFEGSTAYYEKGGEAYKGSDEFIAQISDAICDLQTGEAGAGLVNDVERSSNKVTIFDAQKNPNRNNRGNFTRSDGSILQWGVKNLIGGPMSGWSDARSAFIGLGHELAHVWDIWNGITDGGIWFTVLDKDGNTVDINGIPQVIYNSDKYATYKENQIRAEHGVKMRTDYDEYSDSAITDRHGNNLWFRGDWLPRPTAPAIVIPPTSIPSMPLNP</sequence>
<dbReference type="InterPro" id="IPR050708">
    <property type="entry name" value="T6SS_VgrG/RHS"/>
</dbReference>
<proteinExistence type="predicted"/>
<dbReference type="Gene3D" id="2.180.10.10">
    <property type="entry name" value="RHS repeat-associated core"/>
    <property type="match status" value="1"/>
</dbReference>
<comment type="caution">
    <text evidence="3">The sequence shown here is derived from an EMBL/GenBank/DDBJ whole genome shotgun (WGS) entry which is preliminary data.</text>
</comment>
<dbReference type="PANTHER" id="PTHR32305">
    <property type="match status" value="1"/>
</dbReference>
<accession>A0A4Y8SCZ0</accession>
<evidence type="ECO:0000313" key="4">
    <source>
        <dbReference type="Proteomes" id="UP000297540"/>
    </source>
</evidence>
<dbReference type="PANTHER" id="PTHR32305:SF15">
    <property type="entry name" value="PROTEIN RHSA-RELATED"/>
    <property type="match status" value="1"/>
</dbReference>
<keyword evidence="4" id="KW-1185">Reference proteome</keyword>
<reference evidence="3 4" key="1">
    <citation type="journal article" date="2017" name="Int. J. Syst. Evol. Microbiol.">
        <title>Mucilaginibacterpsychrotolerans sp. nov., isolated from peatlands.</title>
        <authorList>
            <person name="Deng Y."/>
            <person name="Shen L."/>
            <person name="Xu B."/>
            <person name="Liu Y."/>
            <person name="Gu Z."/>
            <person name="Liu H."/>
            <person name="Zhou Y."/>
        </authorList>
    </citation>
    <scope>NUCLEOTIDE SEQUENCE [LARGE SCALE GENOMIC DNA]</scope>
    <source>
        <strain evidence="3 4">NH7-4</strain>
    </source>
</reference>
<gene>
    <name evidence="3" type="ORF">E2R66_16835</name>
</gene>
<protein>
    <submittedName>
        <fullName evidence="3">RHS repeat-associated core domain-containing protein</fullName>
    </submittedName>
</protein>
<feature type="signal peptide" evidence="1">
    <location>
        <begin position="1"/>
        <end position="27"/>
    </location>
</feature>
<dbReference type="InterPro" id="IPR045619">
    <property type="entry name" value="DUF6443"/>
</dbReference>
<dbReference type="AlphaFoldDB" id="A0A4Y8SCZ0"/>